<protein>
    <submittedName>
        <fullName evidence="2">Uncharacterized protein</fullName>
    </submittedName>
</protein>
<feature type="region of interest" description="Disordered" evidence="1">
    <location>
        <begin position="663"/>
        <end position="683"/>
    </location>
</feature>
<reference evidence="2 3" key="1">
    <citation type="submission" date="2020-04" db="EMBL/GenBank/DDBJ databases">
        <authorList>
            <person name="De Canck E."/>
        </authorList>
    </citation>
    <scope>NUCLEOTIDE SEQUENCE [LARGE SCALE GENOMIC DNA]</scope>
    <source>
        <strain evidence="2 3">LMG 7053</strain>
    </source>
</reference>
<gene>
    <name evidence="2" type="ORF">LMG7053_05726</name>
</gene>
<evidence type="ECO:0000313" key="3">
    <source>
        <dbReference type="Proteomes" id="UP000494161"/>
    </source>
</evidence>
<evidence type="ECO:0000313" key="2">
    <source>
        <dbReference type="EMBL" id="CAB3958755.1"/>
    </source>
</evidence>
<sequence>MLALGVGLRVEVGLARVLVGHIQLAAGGQVAVFLDRAGVVARLARGDDGGIVGAGDGDRDGFGGGAAVAVVNRDGDGVGDRLAVLEGLDLVAAIVQRVGPLAGAIHRERAVLALAAVVDGPGVRVVGVDVVLGQLAGHGVAGVVLADFADGGAADGRGVVGAGDGDRDDLGGLAAVAVVDGNRDGIGHLLAFGQGLHLVAAVVQHVGPLAVLVDREGAVLTLAAVVGGPGVRVAGVDVGLGQLARHFLRAVFLDGAGGFAADGRGVVGAVDGDGDRASGAIGGGDGEGLGQLLAHGQRLYARVGLVQVVDPVAVGVDREGAVHARAVGHGHEEGLTVVGVDHVELAVGGGFLVLDHGAGIVARLGGGDLGRVIDADHGHFHGGGGGGAARVGDDVGDRGGSRLAFGQMLEAVAGNEGVAAVRQHGEGAAVGTGDADAARAHRAAADRDQGQRIAVGIAVVDQQVAAHDAFFVGAGGVIDGQGRVIVVARGATVAARAAGSAVDRVGAPARVGIGQVQRAGGFQDAGQAHEAAAAVVTAAARQRRGGRIQHFERILAGLQGRQQAVGIGALGRRHRGFGRIGQRAGHVAGDGHLAAFADHDRHAILHLQRHAGARGRDDVAAGGHVAALMQFGQRAIAVAYPGATGDFSDDGGGGVGHVGSVSGSYPRWPDTRGSRGAAVLSSRTGSGKDFAAGVGRRRNAVHPQRQLQPVGHFEFVEDG</sequence>
<dbReference type="Proteomes" id="UP000494161">
    <property type="component" value="Unassembled WGS sequence"/>
</dbReference>
<keyword evidence="3" id="KW-1185">Reference proteome</keyword>
<comment type="caution">
    <text evidence="2">The sequence shown here is derived from an EMBL/GenBank/DDBJ whole genome shotgun (WGS) entry which is preliminary data.</text>
</comment>
<organism evidence="2 3">
    <name type="scientific">Achromobacter ruhlandii</name>
    <dbReference type="NCBI Taxonomy" id="72557"/>
    <lineage>
        <taxon>Bacteria</taxon>
        <taxon>Pseudomonadati</taxon>
        <taxon>Pseudomonadota</taxon>
        <taxon>Betaproteobacteria</taxon>
        <taxon>Burkholderiales</taxon>
        <taxon>Alcaligenaceae</taxon>
        <taxon>Achromobacter</taxon>
    </lineage>
</organism>
<evidence type="ECO:0000256" key="1">
    <source>
        <dbReference type="SAM" id="MobiDB-lite"/>
    </source>
</evidence>
<accession>A0ABM8M3D9</accession>
<dbReference type="EMBL" id="CADILJ010000107">
    <property type="protein sequence ID" value="CAB3958755.1"/>
    <property type="molecule type" value="Genomic_DNA"/>
</dbReference>
<proteinExistence type="predicted"/>
<name>A0ABM8M3D9_9BURK</name>